<dbReference type="Proteomes" id="UP000595140">
    <property type="component" value="Unassembled WGS sequence"/>
</dbReference>
<reference evidence="1 2" key="1">
    <citation type="submission" date="2018-04" db="EMBL/GenBank/DDBJ databases">
        <authorList>
            <person name="Vogel A."/>
        </authorList>
    </citation>
    <scope>NUCLEOTIDE SEQUENCE [LARGE SCALE GENOMIC DNA]</scope>
</reference>
<name>A0A484NM36_9ASTE</name>
<dbReference type="EMBL" id="OOIL02006764">
    <property type="protein sequence ID" value="VFR01417.1"/>
    <property type="molecule type" value="Genomic_DNA"/>
</dbReference>
<evidence type="ECO:0000313" key="1">
    <source>
        <dbReference type="EMBL" id="VFR01417.1"/>
    </source>
</evidence>
<evidence type="ECO:0000313" key="2">
    <source>
        <dbReference type="Proteomes" id="UP000595140"/>
    </source>
</evidence>
<protein>
    <submittedName>
        <fullName evidence="1">Uncharacterized protein</fullName>
    </submittedName>
</protein>
<keyword evidence="2" id="KW-1185">Reference proteome</keyword>
<proteinExistence type="predicted"/>
<gene>
    <name evidence="1" type="ORF">CCAM_LOCUS43192</name>
</gene>
<sequence length="111" mass="12698">MLPDIYQTTFTPRLVLGIWKEKRRDFKKKFGWVSNYQQDLEITQYLSLSVFLHKILSIGHFPSLLWRVTIIASFSSPSHAAKLWADPKCRRATTQREGGNNAEKGCMAAPG</sequence>
<accession>A0A484NM36</accession>
<dbReference type="AlphaFoldDB" id="A0A484NM36"/>
<organism evidence="1 2">
    <name type="scientific">Cuscuta campestris</name>
    <dbReference type="NCBI Taxonomy" id="132261"/>
    <lineage>
        <taxon>Eukaryota</taxon>
        <taxon>Viridiplantae</taxon>
        <taxon>Streptophyta</taxon>
        <taxon>Embryophyta</taxon>
        <taxon>Tracheophyta</taxon>
        <taxon>Spermatophyta</taxon>
        <taxon>Magnoliopsida</taxon>
        <taxon>eudicotyledons</taxon>
        <taxon>Gunneridae</taxon>
        <taxon>Pentapetalae</taxon>
        <taxon>asterids</taxon>
        <taxon>lamiids</taxon>
        <taxon>Solanales</taxon>
        <taxon>Convolvulaceae</taxon>
        <taxon>Cuscuteae</taxon>
        <taxon>Cuscuta</taxon>
        <taxon>Cuscuta subgen. Grammica</taxon>
        <taxon>Cuscuta sect. Cleistogrammica</taxon>
    </lineage>
</organism>